<dbReference type="GO" id="GO:0008745">
    <property type="term" value="F:N-acetylmuramoyl-L-alanine amidase activity"/>
    <property type="evidence" value="ECO:0007669"/>
    <property type="project" value="InterPro"/>
</dbReference>
<dbReference type="PANTHER" id="PTHR11022:SF73">
    <property type="entry name" value="PEPTIDOGLYCAN-RECOGNITION PROTEIN LD"/>
    <property type="match status" value="1"/>
</dbReference>
<evidence type="ECO:0000313" key="7">
    <source>
        <dbReference type="RefSeq" id="XP_026757890.1"/>
    </source>
</evidence>
<evidence type="ECO:0000256" key="4">
    <source>
        <dbReference type="SAM" id="Phobius"/>
    </source>
</evidence>
<reference evidence="7" key="1">
    <citation type="submission" date="2025-08" db="UniProtKB">
        <authorList>
            <consortium name="RefSeq"/>
        </authorList>
    </citation>
    <scope>IDENTIFICATION</scope>
    <source>
        <tissue evidence="7">Whole larvae</tissue>
    </source>
</reference>
<keyword evidence="2" id="KW-0399">Innate immunity</keyword>
<dbReference type="Gene3D" id="3.40.80.10">
    <property type="entry name" value="Peptidoglycan recognition protein-like"/>
    <property type="match status" value="1"/>
</dbReference>
<comment type="similarity">
    <text evidence="1">Belongs to the N-acetylmuramoyl-L-alanine amidase 2 family.</text>
</comment>
<evidence type="ECO:0000259" key="5">
    <source>
        <dbReference type="SMART" id="SM00701"/>
    </source>
</evidence>
<dbReference type="CDD" id="cd06583">
    <property type="entry name" value="PGRP"/>
    <property type="match status" value="1"/>
</dbReference>
<keyword evidence="4" id="KW-0812">Transmembrane</keyword>
<proteinExistence type="inferred from homology"/>
<dbReference type="InterPro" id="IPR002502">
    <property type="entry name" value="Amidase_domain"/>
</dbReference>
<keyword evidence="4" id="KW-0472">Membrane</keyword>
<accession>A0A6J1WYC8</accession>
<evidence type="ECO:0000256" key="2">
    <source>
        <dbReference type="ARBA" id="ARBA00022588"/>
    </source>
</evidence>
<dbReference type="Pfam" id="PF01510">
    <property type="entry name" value="Amidase_2"/>
    <property type="match status" value="1"/>
</dbReference>
<dbReference type="GO" id="GO:0045087">
    <property type="term" value="P:innate immune response"/>
    <property type="evidence" value="ECO:0007669"/>
    <property type="project" value="UniProtKB-KW"/>
</dbReference>
<keyword evidence="6" id="KW-1185">Reference proteome</keyword>
<gene>
    <name evidence="7" type="primary">LOC113517424</name>
</gene>
<dbReference type="SMART" id="SM00701">
    <property type="entry name" value="PGRP"/>
    <property type="match status" value="1"/>
</dbReference>
<dbReference type="InParanoid" id="A0A6J1WYC8"/>
<feature type="domain" description="Peptidoglycan recognition protein family" evidence="5">
    <location>
        <begin position="91"/>
        <end position="229"/>
    </location>
</feature>
<evidence type="ECO:0000313" key="6">
    <source>
        <dbReference type="Proteomes" id="UP001652740"/>
    </source>
</evidence>
<sequence>MVELELDDLYCNHESRHNLHRIDNEERERASEDTPLLQRFPQITNLDRNPVTTAIVSLLLIILIAGVIIGIYLLILQNNSENILPPVDTPLQIVNRLQWDRGEELSLSSQQFRAKELIVVQTDSDQCYIVDSCIMLLRNMQATRGERSLPYNFLLSSNGEIYEALGWHSPSPLFPEYNSTALVLAFIGNFTEVTPNSVQIEQTKNFIAASLSGQHLDPSFEMFGKKTKEIPKYLILSLETLPRWSSVLSDT</sequence>
<dbReference type="InterPro" id="IPR015510">
    <property type="entry name" value="PGRP"/>
</dbReference>
<feature type="transmembrane region" description="Helical" evidence="4">
    <location>
        <begin position="54"/>
        <end position="75"/>
    </location>
</feature>
<dbReference type="GO" id="GO:0008270">
    <property type="term" value="F:zinc ion binding"/>
    <property type="evidence" value="ECO:0007669"/>
    <property type="project" value="InterPro"/>
</dbReference>
<dbReference type="RefSeq" id="XP_026757890.1">
    <property type="nucleotide sequence ID" value="XM_026902089.3"/>
</dbReference>
<dbReference type="AlphaFoldDB" id="A0A6J1WYC8"/>
<dbReference type="GO" id="GO:0009253">
    <property type="term" value="P:peptidoglycan catabolic process"/>
    <property type="evidence" value="ECO:0007669"/>
    <property type="project" value="InterPro"/>
</dbReference>
<name>A0A6J1WYC8_GALME</name>
<keyword evidence="4" id="KW-1133">Transmembrane helix</keyword>
<dbReference type="InterPro" id="IPR006619">
    <property type="entry name" value="PGRP_domain_met/bac"/>
</dbReference>
<organism evidence="6 7">
    <name type="scientific">Galleria mellonella</name>
    <name type="common">Greater wax moth</name>
    <dbReference type="NCBI Taxonomy" id="7137"/>
    <lineage>
        <taxon>Eukaryota</taxon>
        <taxon>Metazoa</taxon>
        <taxon>Ecdysozoa</taxon>
        <taxon>Arthropoda</taxon>
        <taxon>Hexapoda</taxon>
        <taxon>Insecta</taxon>
        <taxon>Pterygota</taxon>
        <taxon>Neoptera</taxon>
        <taxon>Endopterygota</taxon>
        <taxon>Lepidoptera</taxon>
        <taxon>Glossata</taxon>
        <taxon>Ditrysia</taxon>
        <taxon>Pyraloidea</taxon>
        <taxon>Pyralidae</taxon>
        <taxon>Galleriinae</taxon>
        <taxon>Galleria</taxon>
    </lineage>
</organism>
<protein>
    <submittedName>
        <fullName evidence="7">Peptidoglycan-recognition protein SB2-like isoform X1</fullName>
    </submittedName>
</protein>
<dbReference type="GeneID" id="113517424"/>
<evidence type="ECO:0000256" key="3">
    <source>
        <dbReference type="ARBA" id="ARBA00022859"/>
    </source>
</evidence>
<dbReference type="KEGG" id="gmw:113517424"/>
<dbReference type="OrthoDB" id="7939567at2759"/>
<dbReference type="PANTHER" id="PTHR11022">
    <property type="entry name" value="PEPTIDOGLYCAN RECOGNITION PROTEIN"/>
    <property type="match status" value="1"/>
</dbReference>
<keyword evidence="3" id="KW-0391">Immunity</keyword>
<evidence type="ECO:0000256" key="1">
    <source>
        <dbReference type="ARBA" id="ARBA00007553"/>
    </source>
</evidence>
<dbReference type="Proteomes" id="UP001652740">
    <property type="component" value="Unplaced"/>
</dbReference>
<dbReference type="InterPro" id="IPR036505">
    <property type="entry name" value="Amidase/PGRP_sf"/>
</dbReference>
<dbReference type="SUPFAM" id="SSF55846">
    <property type="entry name" value="N-acetylmuramoyl-L-alanine amidase-like"/>
    <property type="match status" value="1"/>
</dbReference>